<dbReference type="PANTHER" id="PTHR31642:SF217">
    <property type="entry name" value="OMEGA-HYDROXYPALMITATE O-FERULOYL TRANSFERASE-LIKE ISOFORM X1"/>
    <property type="match status" value="1"/>
</dbReference>
<dbReference type="AlphaFoldDB" id="A0A067JU94"/>
<evidence type="ECO:0000313" key="3">
    <source>
        <dbReference type="Proteomes" id="UP000027138"/>
    </source>
</evidence>
<dbReference type="InterPro" id="IPR050317">
    <property type="entry name" value="Plant_Fungal_Acyltransferase"/>
</dbReference>
<proteinExistence type="inferred from homology"/>
<dbReference type="InterPro" id="IPR023213">
    <property type="entry name" value="CAT-like_dom_sf"/>
</dbReference>
<dbReference type="Pfam" id="PF02458">
    <property type="entry name" value="Transferase"/>
    <property type="match status" value="1"/>
</dbReference>
<sequence>MEKLKLLEKVMVVPERPTNRKRIFLSNIDLSLVVYQESVSFFDPPKNKKSFSESCNSLYNALRQLLVPYDFFAGRLVTALENDNRFQIECNGAGVVVAAAKTDSALIQLGELLEPKPEYRQLVAFLHEEGEEEMKIQDKPLLYLQLTEFACGCLALASRYNHCVVDGIAVGEFQKNLAALTRGDQIVMLPNPDRALFKARNPPEITHPHYEYSTVVAEAMKMETADLFTVCGTTGVKSINNCSTYSTKTRTTTRSIHISAKQISILKKAVLQDGNLENCTTFQVVAAKIWKARTIAVKMKEETNTTMLFPVNVRRIISPPAPSGFAGNALIPGFARVKVKEVKEREVSYLVKKVQEGVKRLDDEYVRSSIDWLEVYKGVPCRENSFSLVAWFRLGLEGEVFSWGKIKCTAPVVVKPGLVFLLPGTLEEGGIHVCLELPDEEMNEFCRLLME</sequence>
<dbReference type="KEGG" id="jcu:105644376"/>
<dbReference type="Gene3D" id="3.30.559.10">
    <property type="entry name" value="Chloramphenicol acetyltransferase-like domain"/>
    <property type="match status" value="2"/>
</dbReference>
<comment type="similarity">
    <text evidence="1">Belongs to the plant acyltransferase family.</text>
</comment>
<dbReference type="EMBL" id="KK914893">
    <property type="protein sequence ID" value="KDP26368.1"/>
    <property type="molecule type" value="Genomic_DNA"/>
</dbReference>
<reference evidence="2 3" key="1">
    <citation type="journal article" date="2014" name="PLoS ONE">
        <title>Global Analysis of Gene Expression Profiles in Physic Nut (Jatropha curcas L.) Seedlings Exposed to Salt Stress.</title>
        <authorList>
            <person name="Zhang L."/>
            <person name="Zhang C."/>
            <person name="Wu P."/>
            <person name="Chen Y."/>
            <person name="Li M."/>
            <person name="Jiang H."/>
            <person name="Wu G."/>
        </authorList>
    </citation>
    <scope>NUCLEOTIDE SEQUENCE [LARGE SCALE GENOMIC DNA]</scope>
    <source>
        <strain evidence="3">cv. GZQX0401</strain>
        <tissue evidence="2">Young leaves</tissue>
    </source>
</reference>
<name>A0A067JU94_JATCU</name>
<gene>
    <name evidence="2" type="ORF">JCGZ_17526</name>
</gene>
<dbReference type="GO" id="GO:0016747">
    <property type="term" value="F:acyltransferase activity, transferring groups other than amino-acyl groups"/>
    <property type="evidence" value="ECO:0007669"/>
    <property type="project" value="TreeGrafter"/>
</dbReference>
<evidence type="ECO:0000256" key="1">
    <source>
        <dbReference type="ARBA" id="ARBA00009861"/>
    </source>
</evidence>
<dbReference type="Proteomes" id="UP000027138">
    <property type="component" value="Unassembled WGS sequence"/>
</dbReference>
<evidence type="ECO:0000313" key="2">
    <source>
        <dbReference type="EMBL" id="KDP26368.1"/>
    </source>
</evidence>
<dbReference type="STRING" id="180498.A0A067JU94"/>
<keyword evidence="3" id="KW-1185">Reference proteome</keyword>
<organism evidence="2 3">
    <name type="scientific">Jatropha curcas</name>
    <name type="common">Barbados nut</name>
    <dbReference type="NCBI Taxonomy" id="180498"/>
    <lineage>
        <taxon>Eukaryota</taxon>
        <taxon>Viridiplantae</taxon>
        <taxon>Streptophyta</taxon>
        <taxon>Embryophyta</taxon>
        <taxon>Tracheophyta</taxon>
        <taxon>Spermatophyta</taxon>
        <taxon>Magnoliopsida</taxon>
        <taxon>eudicotyledons</taxon>
        <taxon>Gunneridae</taxon>
        <taxon>Pentapetalae</taxon>
        <taxon>rosids</taxon>
        <taxon>fabids</taxon>
        <taxon>Malpighiales</taxon>
        <taxon>Euphorbiaceae</taxon>
        <taxon>Crotonoideae</taxon>
        <taxon>Jatropheae</taxon>
        <taxon>Jatropha</taxon>
    </lineage>
</organism>
<dbReference type="PANTHER" id="PTHR31642">
    <property type="entry name" value="TRICHOTHECENE 3-O-ACETYLTRANSFERASE"/>
    <property type="match status" value="1"/>
</dbReference>
<dbReference type="OrthoDB" id="1862401at2759"/>
<accession>A0A067JU94</accession>
<protein>
    <submittedName>
        <fullName evidence="2">Uncharacterized protein</fullName>
    </submittedName>
</protein>